<dbReference type="PANTHER" id="PTHR12110">
    <property type="entry name" value="HYDROXYPYRUVATE ISOMERASE"/>
    <property type="match status" value="1"/>
</dbReference>
<protein>
    <submittedName>
        <fullName evidence="2">Xylose isomerase</fullName>
    </submittedName>
</protein>
<sequence length="320" mass="34560">MSVTPPLWSTSTITFYKPQRLGSEDLPALVEVVGEDPQRFWDRLLDGVAASGARAVEFSIPPGDWATARHAYGGAAGVRRALARRGLAISSSYMTGHPISDAVNNSAERSRLRELVHDHASFIAELSGDLILQGPAKRALTEEGPSEHVAPEFRDAVADIVEDMARAARAGGTRYAIHTEAYSLVARDTDVDAMMARTDPELVLLCPDAGHITLDGGDAVSILRRHAARVPIAHWKDCAAPVSGDISTGHIRHGRMIESFRRAGHGIVDWPRFADEFIRNPTPRWAVAEVDFADAPVADVAEVLTFGRAVIDKSVGRAHG</sequence>
<evidence type="ECO:0000313" key="3">
    <source>
        <dbReference type="Proteomes" id="UP000377595"/>
    </source>
</evidence>
<dbReference type="RefSeq" id="WP_170321783.1">
    <property type="nucleotide sequence ID" value="NZ_BAAAHM010000016.1"/>
</dbReference>
<dbReference type="Gene3D" id="3.20.20.150">
    <property type="entry name" value="Divalent-metal-dependent TIM barrel enzymes"/>
    <property type="match status" value="1"/>
</dbReference>
<keyword evidence="2" id="KW-0413">Isomerase</keyword>
<dbReference type="InterPro" id="IPR036237">
    <property type="entry name" value="Xyl_isomerase-like_sf"/>
</dbReference>
<comment type="caution">
    <text evidence="2">The sequence shown here is derived from an EMBL/GenBank/DDBJ whole genome shotgun (WGS) entry which is preliminary data.</text>
</comment>
<feature type="domain" description="Xylose isomerase-like TIM barrel" evidence="1">
    <location>
        <begin position="48"/>
        <end position="294"/>
    </location>
</feature>
<dbReference type="InterPro" id="IPR050312">
    <property type="entry name" value="IolE/XylAMocC-like"/>
</dbReference>
<evidence type="ECO:0000259" key="1">
    <source>
        <dbReference type="Pfam" id="PF01261"/>
    </source>
</evidence>
<accession>A0A5M3XS78</accession>
<keyword evidence="3" id="KW-1185">Reference proteome</keyword>
<proteinExistence type="predicted"/>
<dbReference type="GO" id="GO:0016853">
    <property type="term" value="F:isomerase activity"/>
    <property type="evidence" value="ECO:0007669"/>
    <property type="project" value="UniProtKB-KW"/>
</dbReference>
<dbReference type="EMBL" id="BLAF01000046">
    <property type="protein sequence ID" value="GES23902.1"/>
    <property type="molecule type" value="Genomic_DNA"/>
</dbReference>
<gene>
    <name evidence="2" type="ORF">Aple_068010</name>
</gene>
<dbReference type="Proteomes" id="UP000377595">
    <property type="component" value="Unassembled WGS sequence"/>
</dbReference>
<dbReference type="SUPFAM" id="SSF51658">
    <property type="entry name" value="Xylose isomerase-like"/>
    <property type="match status" value="1"/>
</dbReference>
<dbReference type="Pfam" id="PF01261">
    <property type="entry name" value="AP_endonuc_2"/>
    <property type="match status" value="1"/>
</dbReference>
<evidence type="ECO:0000313" key="2">
    <source>
        <dbReference type="EMBL" id="GES23902.1"/>
    </source>
</evidence>
<dbReference type="InterPro" id="IPR013022">
    <property type="entry name" value="Xyl_isomerase-like_TIM-brl"/>
</dbReference>
<reference evidence="2 3" key="1">
    <citation type="submission" date="2019-10" db="EMBL/GenBank/DDBJ databases">
        <title>Whole genome shotgun sequence of Acrocarpospora pleiomorpha NBRC 16267.</title>
        <authorList>
            <person name="Ichikawa N."/>
            <person name="Kimura A."/>
            <person name="Kitahashi Y."/>
            <person name="Komaki H."/>
            <person name="Oguchi A."/>
        </authorList>
    </citation>
    <scope>NUCLEOTIDE SEQUENCE [LARGE SCALE GENOMIC DNA]</scope>
    <source>
        <strain evidence="2 3">NBRC 16267</strain>
    </source>
</reference>
<dbReference type="AlphaFoldDB" id="A0A5M3XS78"/>
<dbReference type="PANTHER" id="PTHR12110:SF41">
    <property type="entry name" value="INOSOSE DEHYDRATASE"/>
    <property type="match status" value="1"/>
</dbReference>
<name>A0A5M3XS78_9ACTN</name>
<organism evidence="2 3">
    <name type="scientific">Acrocarpospora pleiomorpha</name>
    <dbReference type="NCBI Taxonomy" id="90975"/>
    <lineage>
        <taxon>Bacteria</taxon>
        <taxon>Bacillati</taxon>
        <taxon>Actinomycetota</taxon>
        <taxon>Actinomycetes</taxon>
        <taxon>Streptosporangiales</taxon>
        <taxon>Streptosporangiaceae</taxon>
        <taxon>Acrocarpospora</taxon>
    </lineage>
</organism>